<evidence type="ECO:0000256" key="1">
    <source>
        <dbReference type="SAM" id="MobiDB-lite"/>
    </source>
</evidence>
<feature type="compositionally biased region" description="Acidic residues" evidence="1">
    <location>
        <begin position="523"/>
        <end position="538"/>
    </location>
</feature>
<feature type="compositionally biased region" description="Low complexity" evidence="1">
    <location>
        <begin position="539"/>
        <end position="549"/>
    </location>
</feature>
<dbReference type="Proteomes" id="UP001626550">
    <property type="component" value="Unassembled WGS sequence"/>
</dbReference>
<keyword evidence="3" id="KW-1185">Reference proteome</keyword>
<evidence type="ECO:0000313" key="3">
    <source>
        <dbReference type="Proteomes" id="UP001626550"/>
    </source>
</evidence>
<comment type="caution">
    <text evidence="2">The sequence shown here is derived from an EMBL/GenBank/DDBJ whole genome shotgun (WGS) entry which is preliminary data.</text>
</comment>
<gene>
    <name evidence="2" type="ORF">Ciccas_003021</name>
</gene>
<accession>A0ABD2QFN4</accession>
<dbReference type="AlphaFoldDB" id="A0ABD2QFN4"/>
<organism evidence="2 3">
    <name type="scientific">Cichlidogyrus casuarinus</name>
    <dbReference type="NCBI Taxonomy" id="1844966"/>
    <lineage>
        <taxon>Eukaryota</taxon>
        <taxon>Metazoa</taxon>
        <taxon>Spiralia</taxon>
        <taxon>Lophotrochozoa</taxon>
        <taxon>Platyhelminthes</taxon>
        <taxon>Monogenea</taxon>
        <taxon>Monopisthocotylea</taxon>
        <taxon>Dactylogyridea</taxon>
        <taxon>Ancyrocephalidae</taxon>
        <taxon>Cichlidogyrus</taxon>
    </lineage>
</organism>
<evidence type="ECO:0000313" key="2">
    <source>
        <dbReference type="EMBL" id="KAL3318319.1"/>
    </source>
</evidence>
<feature type="compositionally biased region" description="Basic residues" evidence="1">
    <location>
        <begin position="550"/>
        <end position="559"/>
    </location>
</feature>
<reference evidence="2 3" key="1">
    <citation type="submission" date="2024-11" db="EMBL/GenBank/DDBJ databases">
        <title>Adaptive evolution of stress response genes in parasites aligns with host niche diversity.</title>
        <authorList>
            <person name="Hahn C."/>
            <person name="Resl P."/>
        </authorList>
    </citation>
    <scope>NUCLEOTIDE SEQUENCE [LARGE SCALE GENOMIC DNA]</scope>
    <source>
        <strain evidence="2">EGGRZ-B1_66</strain>
        <tissue evidence="2">Body</tissue>
    </source>
</reference>
<protein>
    <submittedName>
        <fullName evidence="2">Uncharacterized protein</fullName>
    </submittedName>
</protein>
<sequence>MSNLVKQSPKFTSFRLPFYFAFGLNSHLETVIKQLNLHPQSIKTQNENLLLAFKSDCLEVVESKLIDTIAFHVYACLLRSLDSTSDQIAFDAWSQQWESHVTSTMVSKDCKLSHSLVRHFLREIEWQCTLLALSNFDYVQKCCPVTNVAMKLISSRNLQSLLDLLPHSPAGFGLITHEELEFLDDKKIGSRDQVNSKGCCISLVQSTNMDTKSTNWHVSATVTSSEGLQKFEPCTLVVIDEPLEKVRIEFHESLPSNLSVEENSQISRILLPAYLEASLTEGLTEPKYDSEELQYPKFMIVSLTYPISTLTSIQSFRPEDYLSISIIDPEEEIELFHKIFLKKDQENVTVNCCIIGEAAIEVWPKSDEEIIEPVIERLKKLLGTNRPNSSEISRVEPAKYSDSSIPCIMTTDGTEMRKKPAHSWFETLAKQTGICITNGIKLSDSLIEESALLCTSPLQAFYHNLATKTSKILRLIDDKRMATFSGKASQTPSDYCTCLLIPFQNNSQEDTCKTCAALKATESDSESEDEDQQPDDQTTESGSTSTSKSLGKRRRKRRF</sequence>
<feature type="region of interest" description="Disordered" evidence="1">
    <location>
        <begin position="522"/>
        <end position="559"/>
    </location>
</feature>
<proteinExistence type="predicted"/>
<dbReference type="EMBL" id="JBJKFK010000259">
    <property type="protein sequence ID" value="KAL3318319.1"/>
    <property type="molecule type" value="Genomic_DNA"/>
</dbReference>
<name>A0ABD2QFN4_9PLAT</name>